<dbReference type="GO" id="GO:0016740">
    <property type="term" value="F:transferase activity"/>
    <property type="evidence" value="ECO:0007669"/>
    <property type="project" value="UniProtKB-KW"/>
</dbReference>
<dbReference type="SMART" id="SM00882">
    <property type="entry name" value="CoA_trans"/>
    <property type="match status" value="1"/>
</dbReference>
<protein>
    <submittedName>
        <fullName evidence="1">Acyl CoA--acetate/3-ketoacid CoA transferase subunit alpha</fullName>
    </submittedName>
</protein>
<organism evidence="1 2">
    <name type="scientific">Microbacterium resistens</name>
    <dbReference type="NCBI Taxonomy" id="156977"/>
    <lineage>
        <taxon>Bacteria</taxon>
        <taxon>Bacillati</taxon>
        <taxon>Actinomycetota</taxon>
        <taxon>Actinomycetes</taxon>
        <taxon>Micrococcales</taxon>
        <taxon>Microbacteriaceae</taxon>
        <taxon>Microbacterium</taxon>
    </lineage>
</organism>
<accession>A0ABY3RZT3</accession>
<name>A0ABY3RZT3_9MICO</name>
<evidence type="ECO:0000313" key="1">
    <source>
        <dbReference type="EMBL" id="UGS28621.1"/>
    </source>
</evidence>
<dbReference type="EMBL" id="CP082781">
    <property type="protein sequence ID" value="UGS28621.1"/>
    <property type="molecule type" value="Genomic_DNA"/>
</dbReference>
<dbReference type="Proteomes" id="UP001199642">
    <property type="component" value="Chromosome"/>
</dbReference>
<dbReference type="InterPro" id="IPR037171">
    <property type="entry name" value="NagB/RpiA_transferase-like"/>
</dbReference>
<evidence type="ECO:0000313" key="2">
    <source>
        <dbReference type="Proteomes" id="UP001199642"/>
    </source>
</evidence>
<proteinExistence type="predicted"/>
<sequence>MTIGIGGWGSRRKPMALVRAVVRSGVRDLTIVSFGGPDVGILCATGQASTVVHGFVSLDTVAIDPYFAARRQRGEVRSVELDEGMLVAGLRAASRRLPFEATRAGAGSDAVLRNPDIRTITSPYADGEVLVAMPAVPLDLALVHLDRADEHGTAVVLGPDAHFDDLFARAAARTVASVEEVVSTSALLTGAGHTATVLNRTEIDRVVPCPGGAGFTAHPPFAPRDEALQGAYVAAAASPEAWDDFRRSFVDVDEATYRAEVARFHAEART</sequence>
<keyword evidence="1" id="KW-0808">Transferase</keyword>
<dbReference type="Gene3D" id="3.30.30.40">
    <property type="match status" value="1"/>
</dbReference>
<gene>
    <name evidence="1" type="ORF">K8F61_15960</name>
</gene>
<dbReference type="SUPFAM" id="SSF100950">
    <property type="entry name" value="NagB/RpiA/CoA transferase-like"/>
    <property type="match status" value="1"/>
</dbReference>
<dbReference type="Pfam" id="PF01144">
    <property type="entry name" value="CoA_trans"/>
    <property type="match status" value="1"/>
</dbReference>
<dbReference type="Gene3D" id="3.40.1080.10">
    <property type="entry name" value="Glutaconate Coenzyme A-transferase"/>
    <property type="match status" value="1"/>
</dbReference>
<dbReference type="InterPro" id="IPR004165">
    <property type="entry name" value="CoA_trans_fam_I"/>
</dbReference>
<reference evidence="1 2" key="1">
    <citation type="submission" date="2023-01" db="EMBL/GenBank/DDBJ databases">
        <title>Characterization of estradiol degrading bacteria Microbacterium sp. MZT7 and reveal degrading genes through genome analysis.</title>
        <authorList>
            <person name="Hao P."/>
            <person name="Gao Y."/>
        </authorList>
    </citation>
    <scope>NUCLEOTIDE SEQUENCE [LARGE SCALE GENOMIC DNA]</scope>
    <source>
        <strain evidence="1 2">MZT7</strain>
    </source>
</reference>
<keyword evidence="2" id="KW-1185">Reference proteome</keyword>